<evidence type="ECO:0000313" key="5">
    <source>
        <dbReference type="Proteomes" id="UP000747542"/>
    </source>
</evidence>
<dbReference type="EMBL" id="JAHLQT010021080">
    <property type="protein sequence ID" value="KAG7167968.1"/>
    <property type="molecule type" value="Genomic_DNA"/>
</dbReference>
<dbReference type="InterPro" id="IPR050302">
    <property type="entry name" value="Rab_GAP_TBC_domain"/>
</dbReference>
<keyword evidence="5" id="KW-1185">Reference proteome</keyword>
<dbReference type="Proteomes" id="UP000747542">
    <property type="component" value="Unassembled WGS sequence"/>
</dbReference>
<comment type="caution">
    <text evidence="4">The sequence shown here is derived from an EMBL/GenBank/DDBJ whole genome shotgun (WGS) entry which is preliminary data.</text>
</comment>
<dbReference type="Pfam" id="PF00566">
    <property type="entry name" value="RabGAP-TBC"/>
    <property type="match status" value="1"/>
</dbReference>
<accession>A0A8J5K7G6</accession>
<dbReference type="PANTHER" id="PTHR47219">
    <property type="entry name" value="RAB GTPASE-ACTIVATING PROTEIN 1-LIKE"/>
    <property type="match status" value="1"/>
</dbReference>
<dbReference type="InterPro" id="IPR035969">
    <property type="entry name" value="Rab-GAP_TBC_sf"/>
</dbReference>
<gene>
    <name evidence="4" type="primary">TBC1D10B-L</name>
    <name evidence="4" type="ORF">Hamer_G018398</name>
</gene>
<name>A0A8J5K7G6_HOMAM</name>
<reference evidence="4" key="1">
    <citation type="journal article" date="2021" name="Sci. Adv.">
        <title>The American lobster genome reveals insights on longevity, neural, and immune adaptations.</title>
        <authorList>
            <person name="Polinski J.M."/>
            <person name="Zimin A.V."/>
            <person name="Clark K.F."/>
            <person name="Kohn A.B."/>
            <person name="Sadowski N."/>
            <person name="Timp W."/>
            <person name="Ptitsyn A."/>
            <person name="Khanna P."/>
            <person name="Romanova D.Y."/>
            <person name="Williams P."/>
            <person name="Greenwood S.J."/>
            <person name="Moroz L.L."/>
            <person name="Walt D.R."/>
            <person name="Bodnar A.G."/>
        </authorList>
    </citation>
    <scope>NUCLEOTIDE SEQUENCE</scope>
    <source>
        <strain evidence="4">GMGI-L3</strain>
    </source>
</reference>
<dbReference type="Gene3D" id="1.10.10.750">
    <property type="entry name" value="Ypt/Rab-GAP domain of gyp1p, domain 1"/>
    <property type="match status" value="1"/>
</dbReference>
<dbReference type="PANTHER" id="PTHR47219:SF4">
    <property type="entry name" value="TBC1 DOMAIN FAMILY MEMBER 10A"/>
    <property type="match status" value="1"/>
</dbReference>
<dbReference type="Gene3D" id="1.10.8.270">
    <property type="entry name" value="putative rabgap domain of human tbc1 domain family member 14 like domains"/>
    <property type="match status" value="1"/>
</dbReference>
<organism evidence="4 5">
    <name type="scientific">Homarus americanus</name>
    <name type="common">American lobster</name>
    <dbReference type="NCBI Taxonomy" id="6706"/>
    <lineage>
        <taxon>Eukaryota</taxon>
        <taxon>Metazoa</taxon>
        <taxon>Ecdysozoa</taxon>
        <taxon>Arthropoda</taxon>
        <taxon>Crustacea</taxon>
        <taxon>Multicrustacea</taxon>
        <taxon>Malacostraca</taxon>
        <taxon>Eumalacostraca</taxon>
        <taxon>Eucarida</taxon>
        <taxon>Decapoda</taxon>
        <taxon>Pleocyemata</taxon>
        <taxon>Astacidea</taxon>
        <taxon>Nephropoidea</taxon>
        <taxon>Nephropidae</taxon>
        <taxon>Homarus</taxon>
    </lineage>
</organism>
<dbReference type="InterPro" id="IPR000195">
    <property type="entry name" value="Rab-GAP-TBC_dom"/>
</dbReference>
<dbReference type="SUPFAM" id="SSF47923">
    <property type="entry name" value="Ypt/Rab-GAP domain of gyp1p"/>
    <property type="match status" value="1"/>
</dbReference>
<proteinExistence type="predicted"/>
<dbReference type="FunFam" id="1.10.10.750:FF:000001">
    <property type="entry name" value="TBC1 domain family member 10A"/>
    <property type="match status" value="1"/>
</dbReference>
<protein>
    <submittedName>
        <fullName evidence="4">TBC1 domain family member 10B-like</fullName>
    </submittedName>
</protein>
<feature type="domain" description="Rab-GAP TBC" evidence="3">
    <location>
        <begin position="178"/>
        <end position="364"/>
    </location>
</feature>
<dbReference type="AlphaFoldDB" id="A0A8J5K7G6"/>
<evidence type="ECO:0000313" key="4">
    <source>
        <dbReference type="EMBL" id="KAG7167968.1"/>
    </source>
</evidence>
<evidence type="ECO:0000259" key="3">
    <source>
        <dbReference type="PROSITE" id="PS50086"/>
    </source>
</evidence>
<feature type="region of interest" description="Disordered" evidence="2">
    <location>
        <begin position="341"/>
        <end position="364"/>
    </location>
</feature>
<dbReference type="GO" id="GO:0031267">
    <property type="term" value="F:small GTPase binding"/>
    <property type="evidence" value="ECO:0007669"/>
    <property type="project" value="TreeGrafter"/>
</dbReference>
<evidence type="ECO:0000256" key="1">
    <source>
        <dbReference type="ARBA" id="ARBA00022468"/>
    </source>
</evidence>
<dbReference type="SMART" id="SM00164">
    <property type="entry name" value="TBC"/>
    <property type="match status" value="1"/>
</dbReference>
<feature type="non-terminal residue" evidence="4">
    <location>
        <position position="1"/>
    </location>
</feature>
<dbReference type="FunFam" id="1.10.8.270:FF:000007">
    <property type="entry name" value="TBC1 domain family member 10A"/>
    <property type="match status" value="1"/>
</dbReference>
<dbReference type="GO" id="GO:0005096">
    <property type="term" value="F:GTPase activator activity"/>
    <property type="evidence" value="ECO:0007669"/>
    <property type="project" value="UniProtKB-KW"/>
</dbReference>
<dbReference type="PROSITE" id="PS50086">
    <property type="entry name" value="TBC_RABGAP"/>
    <property type="match status" value="1"/>
</dbReference>
<keyword evidence="1" id="KW-0343">GTPase activation</keyword>
<sequence>VVGGFIHYNNHTTSGRSPTDDSVKICSKCRVEGEKAGCKIPDLEDRQQLEPEVLVLKVTGGFNTGATNTVVEAIEQEATTSSTTRSSSQLKMSSTWYIESDMATRDWSDSESVASSVAAASEVSTVPDKFGFLGGAQEETVPVDVIRRREKKWLDMFSNWDSHMLKKYKKVRDRCRKGIPSALRARGWQHLCGAHKQLERNPCAFDQLAEAPADPRLEDDIRKDLHRQFPLHEMFLQKGGHGQEDLFRVLKVHAQVSPDEYCQAHAPLAAVLLMQMPAEPAFWCLKSICDKYVPGYYARGLKHKIEPVLYMTEWFMFFPRTLPWSSVLRMQRLDLSEDDLQREHQRQVQKRRQAAAKDASANGR</sequence>
<evidence type="ECO:0000256" key="2">
    <source>
        <dbReference type="SAM" id="MobiDB-lite"/>
    </source>
</evidence>